<evidence type="ECO:0000313" key="4">
    <source>
        <dbReference type="Proteomes" id="UP000316030"/>
    </source>
</evidence>
<dbReference type="InterPro" id="IPR001343">
    <property type="entry name" value="Hemolysn_Ca-bd"/>
</dbReference>
<dbReference type="GO" id="GO:0005576">
    <property type="term" value="C:extracellular region"/>
    <property type="evidence" value="ECO:0007669"/>
    <property type="project" value="UniProtKB-SubCell"/>
</dbReference>
<dbReference type="AlphaFoldDB" id="A0A521B104"/>
<dbReference type="InterPro" id="IPR011049">
    <property type="entry name" value="Serralysin-like_metalloprot_C"/>
</dbReference>
<dbReference type="EMBL" id="FXTO01000002">
    <property type="protein sequence ID" value="SMO40715.1"/>
    <property type="molecule type" value="Genomic_DNA"/>
</dbReference>
<protein>
    <submittedName>
        <fullName evidence="3">Ca2+-binding protein, RTX toxin-related</fullName>
    </submittedName>
</protein>
<proteinExistence type="predicted"/>
<dbReference type="InterPro" id="IPR050557">
    <property type="entry name" value="RTX_toxin/Mannuronan_C5-epim"/>
</dbReference>
<dbReference type="Gene3D" id="2.150.10.10">
    <property type="entry name" value="Serralysin-like metalloprotease, C-terminal"/>
    <property type="match status" value="6"/>
</dbReference>
<dbReference type="RefSeq" id="WP_185958909.1">
    <property type="nucleotide sequence ID" value="NZ_FXTO01000002.1"/>
</dbReference>
<comment type="subcellular location">
    <subcellularLocation>
        <location evidence="1">Secreted</location>
    </subcellularLocation>
</comment>
<evidence type="ECO:0000313" key="3">
    <source>
        <dbReference type="EMBL" id="SMO40715.1"/>
    </source>
</evidence>
<sequence length="869" mass="88084">MPITPQIDTIFGSGSGVFGRLGSNPVSTVLSDGRIAVAWNEWEYPGDGSIPGIDYQVWTSILNPDGTISVPASIVNDTNVGSHGAPQIAALSDGGYVVNWIVMNHETVQGDGQTVYTYESMVRSFTATGTAEGAAAEVSPDLAVYDPSDYNSMLSNNITRSNIISLDGGGALTLYSYRESGAIYDDAGTWARVVGNDGQTLGTPVRIWESSNSTMEAVQLTSGDLVFLNYEGDLVGYSIRITGADLTSAPTSVPGATGPVEFLHDPEPFLNATGYISGVRLAALSDGSFTVIYGYNHQLGADNDESLRLDRYDAAGQYQSTVVIPVLDDVVQQPGAVPYEILGLSGGRIMVVWSHAVAYGDLDIMGVIVNADGTLESVPAVINPNTTGLQLLGDLSLLPNGDVFMTVTDASGALVGGVADYMHGVVLDVPGVVAPIGVNYVGTSGHDTFYGGAADDTAHGYAGNDTLGGGGGNDSLFGEAGNDMLMGNAGRDYLDGGAGYDQLWAGADNDTLMGGNGADVLGADLGNDLIYGDDTVESALDGNDSIYAGAGNDTAYGMGGNDEIWLGDGLNLAYGGSGDDVLGGGADADSLHGGDGQDSLYAGAGDDSIWGDAGNDIIWTGTGSDWADGGAGNDLLGGVDGDDTLLGGLGDDTLYGGAGDDSLEGGDGNDEIWGGTGANTLHGGAGNDLLGGGALNDVIHGGSGHDTIYAAAGDDYITGDYGNDEIWAGAGNDTLDGGDDQDTLAGLDGNDSITGGRGDDLLMGAAGADTLVGDAGNDTIWGGADADLFVFTAGDGQDMIGDFNGVAGDRLNLSDSLWAGAGPLDATGVVAAYASNGATGIELSFTGGETITLTGFWDMANLDSYITIV</sequence>
<dbReference type="SUPFAM" id="SSF51120">
    <property type="entry name" value="beta-Roll"/>
    <property type="match status" value="4"/>
</dbReference>
<dbReference type="PANTHER" id="PTHR38340:SF1">
    <property type="entry name" value="S-LAYER PROTEIN"/>
    <property type="match status" value="1"/>
</dbReference>
<keyword evidence="2" id="KW-0964">Secreted</keyword>
<dbReference type="GO" id="GO:0005509">
    <property type="term" value="F:calcium ion binding"/>
    <property type="evidence" value="ECO:0007669"/>
    <property type="project" value="InterPro"/>
</dbReference>
<dbReference type="PRINTS" id="PR00313">
    <property type="entry name" value="CABNDNGRPT"/>
</dbReference>
<reference evidence="3 4" key="1">
    <citation type="submission" date="2017-05" db="EMBL/GenBank/DDBJ databases">
        <authorList>
            <person name="Varghese N."/>
            <person name="Submissions S."/>
        </authorList>
    </citation>
    <scope>NUCLEOTIDE SEQUENCE [LARGE SCALE GENOMIC DNA]</scope>
    <source>
        <strain evidence="3 4">DSM 29506</strain>
    </source>
</reference>
<evidence type="ECO:0000256" key="2">
    <source>
        <dbReference type="ARBA" id="ARBA00022525"/>
    </source>
</evidence>
<dbReference type="Proteomes" id="UP000316030">
    <property type="component" value="Unassembled WGS sequence"/>
</dbReference>
<dbReference type="Pfam" id="PF00353">
    <property type="entry name" value="HemolysinCabind"/>
    <property type="match status" value="7"/>
</dbReference>
<keyword evidence="4" id="KW-1185">Reference proteome</keyword>
<name>A0A521B104_9RHOB</name>
<gene>
    <name evidence="3" type="ORF">SAMN06265173_1028</name>
</gene>
<dbReference type="PANTHER" id="PTHR38340">
    <property type="entry name" value="S-LAYER PROTEIN"/>
    <property type="match status" value="1"/>
</dbReference>
<dbReference type="InterPro" id="IPR018511">
    <property type="entry name" value="Hemolysin-typ_Ca-bd_CS"/>
</dbReference>
<dbReference type="PROSITE" id="PS00330">
    <property type="entry name" value="HEMOLYSIN_CALCIUM"/>
    <property type="match status" value="4"/>
</dbReference>
<evidence type="ECO:0000256" key="1">
    <source>
        <dbReference type="ARBA" id="ARBA00004613"/>
    </source>
</evidence>
<organism evidence="3 4">
    <name type="scientific">Thalassovita litoralis</name>
    <dbReference type="NCBI Taxonomy" id="1010611"/>
    <lineage>
        <taxon>Bacteria</taxon>
        <taxon>Pseudomonadati</taxon>
        <taxon>Pseudomonadota</taxon>
        <taxon>Alphaproteobacteria</taxon>
        <taxon>Rhodobacterales</taxon>
        <taxon>Roseobacteraceae</taxon>
        <taxon>Thalassovita</taxon>
    </lineage>
</organism>
<accession>A0A521B104</accession>